<protein>
    <submittedName>
        <fullName evidence="2">Uncharacterized protein</fullName>
    </submittedName>
</protein>
<name>V5GPZ3_ANOGL</name>
<evidence type="ECO:0000313" key="2">
    <source>
        <dbReference type="EMBL" id="JAB62353.1"/>
    </source>
</evidence>
<proteinExistence type="predicted"/>
<organism evidence="2">
    <name type="scientific">Anoplophora glabripennis</name>
    <name type="common">Asian longhorn beetle</name>
    <name type="synonym">Anoplophora nobilis</name>
    <dbReference type="NCBI Taxonomy" id="217634"/>
    <lineage>
        <taxon>Eukaryota</taxon>
        <taxon>Metazoa</taxon>
        <taxon>Ecdysozoa</taxon>
        <taxon>Arthropoda</taxon>
        <taxon>Hexapoda</taxon>
        <taxon>Insecta</taxon>
        <taxon>Pterygota</taxon>
        <taxon>Neoptera</taxon>
        <taxon>Endopterygota</taxon>
        <taxon>Coleoptera</taxon>
        <taxon>Polyphaga</taxon>
        <taxon>Cucujiformia</taxon>
        <taxon>Chrysomeloidea</taxon>
        <taxon>Cerambycidae</taxon>
        <taxon>Lamiinae</taxon>
        <taxon>Lamiini</taxon>
        <taxon>Anoplophora</taxon>
    </lineage>
</organism>
<feature type="non-terminal residue" evidence="2">
    <location>
        <position position="111"/>
    </location>
</feature>
<accession>V5GPZ3</accession>
<feature type="region of interest" description="Disordered" evidence="1">
    <location>
        <begin position="58"/>
        <end position="82"/>
    </location>
</feature>
<dbReference type="EMBL" id="GALX01006113">
    <property type="protein sequence ID" value="JAB62353.1"/>
    <property type="molecule type" value="Transcribed_RNA"/>
</dbReference>
<feature type="compositionally biased region" description="Low complexity" evidence="1">
    <location>
        <begin position="64"/>
        <end position="74"/>
    </location>
</feature>
<sequence>ELIDSTVPFDQDDDHYKSFDILKTDFQLQDPRIEPQEVEMCEYEATITPDAFYILSPIEEKSEPSTTSSSLKGSNGSGKRRYGSELLTKYSSSCNAIPSHPMGVEYLPEKF</sequence>
<reference evidence="2" key="1">
    <citation type="submission" date="2013-07" db="EMBL/GenBank/DDBJ databases">
        <title>Midgut Transcriptome Profiling of Anoplphora glabripennis, a Lignocellulose Degrading, Wood-Boring Cerambycid.</title>
        <authorList>
            <person name="Scully E.D."/>
            <person name="Hoover K."/>
            <person name="Carlson J.E."/>
            <person name="Tien M."/>
            <person name="Geib S.M."/>
        </authorList>
    </citation>
    <scope>NUCLEOTIDE SEQUENCE</scope>
</reference>
<evidence type="ECO:0000256" key="1">
    <source>
        <dbReference type="SAM" id="MobiDB-lite"/>
    </source>
</evidence>
<feature type="non-terminal residue" evidence="2">
    <location>
        <position position="1"/>
    </location>
</feature>
<dbReference type="AlphaFoldDB" id="V5GPZ3"/>